<proteinExistence type="predicted"/>
<protein>
    <recommendedName>
        <fullName evidence="2">CS domain-containing protein</fullName>
    </recommendedName>
</protein>
<dbReference type="InterPro" id="IPR037898">
    <property type="entry name" value="NudC_fam"/>
</dbReference>
<organism evidence="3 4">
    <name type="scientific">Skeletonema marinoi</name>
    <dbReference type="NCBI Taxonomy" id="267567"/>
    <lineage>
        <taxon>Eukaryota</taxon>
        <taxon>Sar</taxon>
        <taxon>Stramenopiles</taxon>
        <taxon>Ochrophyta</taxon>
        <taxon>Bacillariophyta</taxon>
        <taxon>Coscinodiscophyceae</taxon>
        <taxon>Thalassiosirophycidae</taxon>
        <taxon>Thalassiosirales</taxon>
        <taxon>Skeletonemataceae</taxon>
        <taxon>Skeletonema</taxon>
        <taxon>Skeletonema marinoi-dohrnii complex</taxon>
    </lineage>
</organism>
<evidence type="ECO:0000256" key="1">
    <source>
        <dbReference type="SAM" id="MobiDB-lite"/>
    </source>
</evidence>
<comment type="caution">
    <text evidence="3">The sequence shown here is derived from an EMBL/GenBank/DDBJ whole genome shotgun (WGS) entry which is preliminary data.</text>
</comment>
<evidence type="ECO:0000313" key="4">
    <source>
        <dbReference type="Proteomes" id="UP001224775"/>
    </source>
</evidence>
<dbReference type="Proteomes" id="UP001224775">
    <property type="component" value="Unassembled WGS sequence"/>
</dbReference>
<evidence type="ECO:0000313" key="3">
    <source>
        <dbReference type="EMBL" id="KAK1734417.1"/>
    </source>
</evidence>
<dbReference type="GO" id="GO:0005737">
    <property type="term" value="C:cytoplasm"/>
    <property type="evidence" value="ECO:0007669"/>
    <property type="project" value="TreeGrafter"/>
</dbReference>
<dbReference type="Gene3D" id="2.60.40.790">
    <property type="match status" value="1"/>
</dbReference>
<sequence length="398" mass="43777">MSNDDDMTPTEREQWLRDHGVQIESSADRRKAESALSGTDRPLSVVEQVQRLSILDAAAGGENGVKFVYLPHDTSQKIQTVCLPSRLVEALGPAGDIIPTYVKSFFADGRSIDEKIFKDQAAKQNLLGGDMEKFAANAKEEKLATVSKGEPAAAAVKEEEKKTTLSSSSLMNATAGGSTETFSLVRPSKTNKNEGVYIYLDEVGMLKHLPLNTRASQLAQQCGYHPAPNFYGDVFVGRVSSKPMLHNIDIESGDIMDTTKEWIVRAPHENVLWQQAINEATGRSGETQPNHAGTEGVAAEATGNDGCSYTWLQNEEEVELTVPLIDDGDETVNKRLIKVNFLPQKVVVKYNNECKVEVELYSKIDVDGCTWTLDKKNLVITCEKARDGEIWPRLELSG</sequence>
<dbReference type="InterPro" id="IPR008978">
    <property type="entry name" value="HSP20-like_chaperone"/>
</dbReference>
<dbReference type="GO" id="GO:0006457">
    <property type="term" value="P:protein folding"/>
    <property type="evidence" value="ECO:0007669"/>
    <property type="project" value="TreeGrafter"/>
</dbReference>
<feature type="domain" description="CS" evidence="2">
    <location>
        <begin position="304"/>
        <end position="395"/>
    </location>
</feature>
<dbReference type="PANTHER" id="PTHR12356">
    <property type="entry name" value="NUCLEAR MOVEMENT PROTEIN NUDC"/>
    <property type="match status" value="1"/>
</dbReference>
<evidence type="ECO:0000259" key="2">
    <source>
        <dbReference type="PROSITE" id="PS51203"/>
    </source>
</evidence>
<dbReference type="PROSITE" id="PS51203">
    <property type="entry name" value="CS"/>
    <property type="match status" value="1"/>
</dbReference>
<feature type="region of interest" description="Disordered" evidence="1">
    <location>
        <begin position="1"/>
        <end position="40"/>
    </location>
</feature>
<keyword evidence="4" id="KW-1185">Reference proteome</keyword>
<reference evidence="3" key="1">
    <citation type="submission" date="2023-06" db="EMBL/GenBank/DDBJ databases">
        <title>Survivors Of The Sea: Transcriptome response of Skeletonema marinoi to long-term dormancy.</title>
        <authorList>
            <person name="Pinder M.I.M."/>
            <person name="Kourtchenko O."/>
            <person name="Robertson E.K."/>
            <person name="Larsson T."/>
            <person name="Maumus F."/>
            <person name="Osuna-Cruz C.M."/>
            <person name="Vancaester E."/>
            <person name="Stenow R."/>
            <person name="Vandepoele K."/>
            <person name="Ploug H."/>
            <person name="Bruchert V."/>
            <person name="Godhe A."/>
            <person name="Topel M."/>
        </authorList>
    </citation>
    <scope>NUCLEOTIDE SEQUENCE</scope>
    <source>
        <strain evidence="3">R05AC</strain>
    </source>
</reference>
<dbReference type="SUPFAM" id="SSF49764">
    <property type="entry name" value="HSP20-like chaperones"/>
    <property type="match status" value="1"/>
</dbReference>
<name>A0AAD8XVE5_9STRA</name>
<accession>A0AAD8XVE5</accession>
<dbReference type="Pfam" id="PF04969">
    <property type="entry name" value="CS"/>
    <property type="match status" value="1"/>
</dbReference>
<dbReference type="EMBL" id="JATAAI010000039">
    <property type="protein sequence ID" value="KAK1734417.1"/>
    <property type="molecule type" value="Genomic_DNA"/>
</dbReference>
<dbReference type="CDD" id="cd06467">
    <property type="entry name" value="p23_NUDC_like"/>
    <property type="match status" value="1"/>
</dbReference>
<dbReference type="AlphaFoldDB" id="A0AAD8XVE5"/>
<dbReference type="GO" id="GO:0051082">
    <property type="term" value="F:unfolded protein binding"/>
    <property type="evidence" value="ECO:0007669"/>
    <property type="project" value="TreeGrafter"/>
</dbReference>
<feature type="compositionally biased region" description="Basic and acidic residues" evidence="1">
    <location>
        <begin position="9"/>
        <end position="33"/>
    </location>
</feature>
<dbReference type="InterPro" id="IPR007052">
    <property type="entry name" value="CS_dom"/>
</dbReference>
<gene>
    <name evidence="3" type="ORF">QTG54_014924</name>
</gene>